<dbReference type="InterPro" id="IPR002545">
    <property type="entry name" value="CheW-lke_dom"/>
</dbReference>
<protein>
    <submittedName>
        <fullName evidence="2">Purine-binding chemotaxis protein CheW</fullName>
    </submittedName>
</protein>
<name>A0A2W7NAN2_9BACT</name>
<gene>
    <name evidence="2" type="ORF">LX69_02235</name>
</gene>
<dbReference type="InterPro" id="IPR039315">
    <property type="entry name" value="CheW"/>
</dbReference>
<dbReference type="Pfam" id="PF01584">
    <property type="entry name" value="CheW"/>
    <property type="match status" value="1"/>
</dbReference>
<dbReference type="PROSITE" id="PS50851">
    <property type="entry name" value="CHEW"/>
    <property type="match status" value="1"/>
</dbReference>
<dbReference type="RefSeq" id="WP_111446096.1">
    <property type="nucleotide sequence ID" value="NZ_QKZK01000017.1"/>
</dbReference>
<proteinExistence type="predicted"/>
<dbReference type="GO" id="GO:0006935">
    <property type="term" value="P:chemotaxis"/>
    <property type="evidence" value="ECO:0007669"/>
    <property type="project" value="InterPro"/>
</dbReference>
<evidence type="ECO:0000313" key="3">
    <source>
        <dbReference type="Proteomes" id="UP000249239"/>
    </source>
</evidence>
<evidence type="ECO:0000259" key="1">
    <source>
        <dbReference type="PROSITE" id="PS50851"/>
    </source>
</evidence>
<dbReference type="PANTHER" id="PTHR22617:SF23">
    <property type="entry name" value="CHEMOTAXIS PROTEIN CHEW"/>
    <property type="match status" value="1"/>
</dbReference>
<accession>A0A2W7NAN2</accession>
<dbReference type="Gene3D" id="2.30.30.40">
    <property type="entry name" value="SH3 Domains"/>
    <property type="match status" value="1"/>
</dbReference>
<evidence type="ECO:0000313" key="2">
    <source>
        <dbReference type="EMBL" id="PZX15147.1"/>
    </source>
</evidence>
<dbReference type="AlphaFoldDB" id="A0A2W7NAN2"/>
<dbReference type="OrthoDB" id="9794382at2"/>
<feature type="domain" description="CheW-like" evidence="1">
    <location>
        <begin position="3"/>
        <end position="147"/>
    </location>
</feature>
<organism evidence="2 3">
    <name type="scientific">Breznakibacter xylanolyticus</name>
    <dbReference type="NCBI Taxonomy" id="990"/>
    <lineage>
        <taxon>Bacteria</taxon>
        <taxon>Pseudomonadati</taxon>
        <taxon>Bacteroidota</taxon>
        <taxon>Bacteroidia</taxon>
        <taxon>Marinilabiliales</taxon>
        <taxon>Marinilabiliaceae</taxon>
        <taxon>Breznakibacter</taxon>
    </lineage>
</organism>
<dbReference type="Proteomes" id="UP000249239">
    <property type="component" value="Unassembled WGS sequence"/>
</dbReference>
<dbReference type="SUPFAM" id="SSF50341">
    <property type="entry name" value="CheW-like"/>
    <property type="match status" value="1"/>
</dbReference>
<dbReference type="GO" id="GO:0007165">
    <property type="term" value="P:signal transduction"/>
    <property type="evidence" value="ECO:0007669"/>
    <property type="project" value="InterPro"/>
</dbReference>
<comment type="caution">
    <text evidence="2">The sequence shown here is derived from an EMBL/GenBank/DDBJ whole genome shotgun (WGS) entry which is preliminary data.</text>
</comment>
<dbReference type="Gene3D" id="2.40.50.180">
    <property type="entry name" value="CheA-289, Domain 4"/>
    <property type="match status" value="1"/>
</dbReference>
<dbReference type="SMART" id="SM00260">
    <property type="entry name" value="CheW"/>
    <property type="match status" value="1"/>
</dbReference>
<reference evidence="2 3" key="1">
    <citation type="submission" date="2018-06" db="EMBL/GenBank/DDBJ databases">
        <title>Genomic Encyclopedia of Archaeal and Bacterial Type Strains, Phase II (KMG-II): from individual species to whole genera.</title>
        <authorList>
            <person name="Goeker M."/>
        </authorList>
    </citation>
    <scope>NUCLEOTIDE SEQUENCE [LARGE SCALE GENOMIC DNA]</scope>
    <source>
        <strain evidence="2 3">DSM 6779</strain>
    </source>
</reference>
<dbReference type="EMBL" id="QKZK01000017">
    <property type="protein sequence ID" value="PZX15147.1"/>
    <property type="molecule type" value="Genomic_DNA"/>
</dbReference>
<dbReference type="GO" id="GO:0005829">
    <property type="term" value="C:cytosol"/>
    <property type="evidence" value="ECO:0007669"/>
    <property type="project" value="TreeGrafter"/>
</dbReference>
<dbReference type="InterPro" id="IPR036061">
    <property type="entry name" value="CheW-like_dom_sf"/>
</dbReference>
<dbReference type="PANTHER" id="PTHR22617">
    <property type="entry name" value="CHEMOTAXIS SENSOR HISTIDINE KINASE-RELATED"/>
    <property type="match status" value="1"/>
</dbReference>
<keyword evidence="3" id="KW-1185">Reference proteome</keyword>
<sequence>MEKSTYLTFVLGKEYFAVNVDQVLEVLQHQQITKVPKTPEHILGIINFRGDILPVVDTRKKFNLELQDDNQRSITIVFDIHNEEQRVLIAATADAVKDVIEVEPDEIKPVPEMGISYNTKFISGAIRRDEVFIMMLNVEKVFSVGDLALVQQLSESSALME</sequence>